<dbReference type="OrthoDB" id="284473at2759"/>
<protein>
    <submittedName>
        <fullName evidence="2">Mannosyl-glycoprotein endo-beta-N-acetylglucosaminidase</fullName>
    </submittedName>
</protein>
<reference evidence="2 3" key="1">
    <citation type="journal article" date="2019" name="Sci. Rep.">
        <title>Comparative genomics of chytrid fungi reveal insights into the obligate biotrophic and pathogenic lifestyle of Synchytrium endobioticum.</title>
        <authorList>
            <person name="van de Vossenberg B.T.L.H."/>
            <person name="Warris S."/>
            <person name="Nguyen H.D.T."/>
            <person name="van Gent-Pelzer M.P.E."/>
            <person name="Joly D.L."/>
            <person name="van de Geest H.C."/>
            <person name="Bonants P.J.M."/>
            <person name="Smith D.S."/>
            <person name="Levesque C.A."/>
            <person name="van der Lee T.A.J."/>
        </authorList>
    </citation>
    <scope>NUCLEOTIDE SEQUENCE [LARGE SCALE GENOMIC DNA]</scope>
    <source>
        <strain evidence="2 3">JEL517</strain>
    </source>
</reference>
<dbReference type="InterPro" id="IPR005201">
    <property type="entry name" value="TIM_ENGase"/>
</dbReference>
<organism evidence="2 3">
    <name type="scientific">Synchytrium microbalum</name>
    <dbReference type="NCBI Taxonomy" id="1806994"/>
    <lineage>
        <taxon>Eukaryota</taxon>
        <taxon>Fungi</taxon>
        <taxon>Fungi incertae sedis</taxon>
        <taxon>Chytridiomycota</taxon>
        <taxon>Chytridiomycota incertae sedis</taxon>
        <taxon>Chytridiomycetes</taxon>
        <taxon>Synchytriales</taxon>
        <taxon>Synchytriaceae</taxon>
        <taxon>Synchytrium</taxon>
    </lineage>
</organism>
<dbReference type="RefSeq" id="XP_031022797.1">
    <property type="nucleotide sequence ID" value="XM_031171206.1"/>
</dbReference>
<accession>A0A507BM35</accession>
<evidence type="ECO:0000313" key="2">
    <source>
        <dbReference type="EMBL" id="TPX31350.1"/>
    </source>
</evidence>
<dbReference type="Gene3D" id="3.20.20.80">
    <property type="entry name" value="Glycosidases"/>
    <property type="match status" value="1"/>
</dbReference>
<sequence>MPPFVTAPLKSLQELADWDSAETPVYVTIRRDSVKKPEKSRPKVIVCHDFKGGYNEDASWQGNHQFNAYRFDHWSSIDVFIYFSHWRITIPPPTWINAAHTNNVKILGTFITEWDEGIEENLRLIYGVDDPSSGTVSDQFAVKLAQIAKHYAFDGWLLNIESPLRNAQQAHDMVKFVEILTDTMHEYVPGSLVIWYDSLTTEGKIEWQDGLTSRNRPFFEAADAIFTNYTWKAHQPAHDSQEAGDKRTDVFVGIDFWGRNTFGGGGFNVHKALRVIKDAGTSVAMFAPGWSYEHLDSSMFELYEACLWHGIHKMDPSKIVLPAKDVEENASTNPDENDLGCITDYIKPRASITSLYSNFCLGAGLEYYVGGNRVSSTPWHHIGRTSLLPSFNHRPSTILVLDGSNLRPDRTTCAYTSKLETGKAFWGGSSLVIRGSDRPLNQSLVTIPLFGLDIAYGDSLSHLRVRVTDVSQDIAIGFIITHETGTEYVVFPKLVSVVGDWTTLETDLGAVWSSGDVLKELGLVFAHKSHSHTYGVSKSDILPDEQVPGTETDILARIGEISLIDPDPSNPPAPPDHHLSLTTSDITDLGPNVEFTLSWNLQDIPIITWEVFVDDEWVGTAFGNAFRLVRPKVWAFGRIMLVGYADGDSEKSVVLVGNWEI</sequence>
<feature type="domain" description="Cytosolic endo-beta-N-acetylglucosaminidase TIM barrel" evidence="1">
    <location>
        <begin position="54"/>
        <end position="366"/>
    </location>
</feature>
<dbReference type="EMBL" id="QEAO01000046">
    <property type="protein sequence ID" value="TPX31350.1"/>
    <property type="molecule type" value="Genomic_DNA"/>
</dbReference>
<evidence type="ECO:0000259" key="1">
    <source>
        <dbReference type="Pfam" id="PF03644"/>
    </source>
</evidence>
<dbReference type="CDD" id="cd06547">
    <property type="entry name" value="GH85_ENGase"/>
    <property type="match status" value="1"/>
</dbReference>
<name>A0A507BM35_9FUNG</name>
<dbReference type="GeneID" id="42006503"/>
<dbReference type="Proteomes" id="UP000319731">
    <property type="component" value="Unassembled WGS sequence"/>
</dbReference>
<dbReference type="Pfam" id="PF03644">
    <property type="entry name" value="Glyco_hydro_85"/>
    <property type="match status" value="1"/>
</dbReference>
<evidence type="ECO:0000313" key="3">
    <source>
        <dbReference type="Proteomes" id="UP000319731"/>
    </source>
</evidence>
<dbReference type="STRING" id="1806994.A0A507BM35"/>
<gene>
    <name evidence="2" type="ORF">SmJEL517_g05280</name>
</gene>
<dbReference type="PANTHER" id="PTHR13246:SF1">
    <property type="entry name" value="CYTOSOLIC ENDO-BETA-N-ACETYLGLUCOSAMINIDASE"/>
    <property type="match status" value="1"/>
</dbReference>
<dbReference type="Gene3D" id="2.60.120.260">
    <property type="entry name" value="Galactose-binding domain-like"/>
    <property type="match status" value="1"/>
</dbReference>
<comment type="caution">
    <text evidence="2">The sequence shown here is derived from an EMBL/GenBank/DDBJ whole genome shotgun (WGS) entry which is preliminary data.</text>
</comment>
<dbReference type="GO" id="GO:0005829">
    <property type="term" value="C:cytosol"/>
    <property type="evidence" value="ECO:0007669"/>
    <property type="project" value="UniProtKB-SubCell"/>
</dbReference>
<dbReference type="GO" id="GO:0033925">
    <property type="term" value="F:mannosyl-glycoprotein endo-beta-N-acetylglucosaminidase activity"/>
    <property type="evidence" value="ECO:0007669"/>
    <property type="project" value="UniProtKB-EC"/>
</dbReference>
<dbReference type="InterPro" id="IPR032979">
    <property type="entry name" value="ENGase"/>
</dbReference>
<dbReference type="AlphaFoldDB" id="A0A507BM35"/>
<keyword evidence="3" id="KW-1185">Reference proteome</keyword>
<proteinExistence type="predicted"/>
<dbReference type="PANTHER" id="PTHR13246">
    <property type="entry name" value="ENDO BETA N-ACETYLGLUCOSAMINIDASE"/>
    <property type="match status" value="1"/>
</dbReference>